<geneLocation type="plasmid" evidence="1">
    <name>pLSB54-NDM-5</name>
</geneLocation>
<reference evidence="1" key="1">
    <citation type="submission" date="2018-01" db="EMBL/GenBank/DDBJ databases">
        <authorList>
            <person name="Youjun Y."/>
        </authorList>
    </citation>
    <scope>NUCLEOTIDE SEQUENCE</scope>
    <source>
        <strain evidence="1">LSB54</strain>
        <plasmid evidence="1">pLSB54-NDM-5</plasmid>
    </source>
</reference>
<name>A0A3G1QC65_ECOLX</name>
<dbReference type="EMBL" id="MG773377">
    <property type="protein sequence ID" value="AWH57622.1"/>
    <property type="molecule type" value="Genomic_DNA"/>
</dbReference>
<protein>
    <submittedName>
        <fullName evidence="1">Uncharacterized protein</fullName>
    </submittedName>
</protein>
<accession>A0A3G1QC65</accession>
<evidence type="ECO:0000313" key="1">
    <source>
        <dbReference type="EMBL" id="AWH57622.1"/>
    </source>
</evidence>
<dbReference type="AlphaFoldDB" id="A0A3G1QC65"/>
<sequence length="45" mass="5137">MDIKPNSVIHLEPGETLPGYTNLKPVPDKYFDELKALINKLNTIR</sequence>
<keyword evidence="1" id="KW-0614">Plasmid</keyword>
<proteinExistence type="predicted"/>
<organism evidence="1">
    <name type="scientific">Escherichia coli</name>
    <dbReference type="NCBI Taxonomy" id="562"/>
    <lineage>
        <taxon>Bacteria</taxon>
        <taxon>Pseudomonadati</taxon>
        <taxon>Pseudomonadota</taxon>
        <taxon>Gammaproteobacteria</taxon>
        <taxon>Enterobacterales</taxon>
        <taxon>Enterobacteriaceae</taxon>
        <taxon>Escherichia</taxon>
    </lineage>
</organism>